<keyword evidence="3 6" id="KW-0812">Transmembrane</keyword>
<dbReference type="WBParaSite" id="ACOC_0000153401-mRNA-1">
    <property type="protein sequence ID" value="ACOC_0000153401-mRNA-1"/>
    <property type="gene ID" value="ACOC_0000153401"/>
</dbReference>
<dbReference type="Proteomes" id="UP000267027">
    <property type="component" value="Unassembled WGS sequence"/>
</dbReference>
<evidence type="ECO:0000313" key="8">
    <source>
        <dbReference type="Proteomes" id="UP000267027"/>
    </source>
</evidence>
<keyword evidence="8" id="KW-1185">Reference proteome</keyword>
<comment type="subcellular location">
    <subcellularLocation>
        <location evidence="1">Membrane</location>
        <topology evidence="1">Multi-pass membrane protein</topology>
    </subcellularLocation>
</comment>
<evidence type="ECO:0000313" key="9">
    <source>
        <dbReference type="WBParaSite" id="ACOC_0000153401-mRNA-1"/>
    </source>
</evidence>
<keyword evidence="5 6" id="KW-0472">Membrane</keyword>
<reference evidence="7 8" key="2">
    <citation type="submission" date="2018-11" db="EMBL/GenBank/DDBJ databases">
        <authorList>
            <consortium name="Pathogen Informatics"/>
        </authorList>
    </citation>
    <scope>NUCLEOTIDE SEQUENCE [LARGE SCALE GENOMIC DNA]</scope>
    <source>
        <strain evidence="7 8">Costa Rica</strain>
    </source>
</reference>
<dbReference type="GO" id="GO:0022857">
    <property type="term" value="F:transmembrane transporter activity"/>
    <property type="evidence" value="ECO:0007669"/>
    <property type="project" value="InterPro"/>
</dbReference>
<name>A0A158PE53_ANGCS</name>
<evidence type="ECO:0000256" key="1">
    <source>
        <dbReference type="ARBA" id="ARBA00004141"/>
    </source>
</evidence>
<protein>
    <submittedName>
        <fullName evidence="9">Na_H_Exchanger domain-containing protein</fullName>
    </submittedName>
</protein>
<evidence type="ECO:0000256" key="3">
    <source>
        <dbReference type="ARBA" id="ARBA00022692"/>
    </source>
</evidence>
<evidence type="ECO:0000256" key="5">
    <source>
        <dbReference type="ARBA" id="ARBA00023136"/>
    </source>
</evidence>
<feature type="transmembrane region" description="Helical" evidence="6">
    <location>
        <begin position="58"/>
        <end position="76"/>
    </location>
</feature>
<dbReference type="PANTHER" id="PTHR11119">
    <property type="entry name" value="XANTHINE-URACIL / VITAMIN C PERMEASE FAMILY MEMBER"/>
    <property type="match status" value="1"/>
</dbReference>
<keyword evidence="4 6" id="KW-1133">Transmembrane helix</keyword>
<dbReference type="InterPro" id="IPR006043">
    <property type="entry name" value="NCS2"/>
</dbReference>
<evidence type="ECO:0000256" key="6">
    <source>
        <dbReference type="SAM" id="Phobius"/>
    </source>
</evidence>
<feature type="transmembrane region" description="Helical" evidence="6">
    <location>
        <begin position="29"/>
        <end position="51"/>
    </location>
</feature>
<evidence type="ECO:0000256" key="4">
    <source>
        <dbReference type="ARBA" id="ARBA00022989"/>
    </source>
</evidence>
<accession>A0A158PE53</accession>
<dbReference type="OrthoDB" id="1641903at2759"/>
<dbReference type="AlphaFoldDB" id="A0A158PE53"/>
<dbReference type="GO" id="GO:0016020">
    <property type="term" value="C:membrane"/>
    <property type="evidence" value="ECO:0007669"/>
    <property type="project" value="UniProtKB-SubCell"/>
</dbReference>
<comment type="similarity">
    <text evidence="2">Belongs to the nucleobase:cation symporter-2 (NCS2) (TC 2.A.40) family.</text>
</comment>
<proteinExistence type="inferred from homology"/>
<dbReference type="STRING" id="334426.A0A158PE53"/>
<evidence type="ECO:0000256" key="2">
    <source>
        <dbReference type="ARBA" id="ARBA00008821"/>
    </source>
</evidence>
<evidence type="ECO:0000313" key="7">
    <source>
        <dbReference type="EMBL" id="VDM53120.1"/>
    </source>
</evidence>
<dbReference type="Pfam" id="PF00860">
    <property type="entry name" value="Xan_ur_permease"/>
    <property type="match status" value="1"/>
</dbReference>
<sequence>MQVSGILLIAFGSFTKVAALLASIPDALIGGVLTMGVSMIAGVAMSNLQLIDLKLTRNLSIIGLSLITGLVLPLHIEKSPLNTAQPLKFLAHFVDLVNILFRRNLVIRIKEVVMDSTSGRPPNSQHDSFAATWLHRDPTTEPIVPGYRRRSISCRIIKYLLGGTEELLTILQKVDFVNSDSIRAASICRCFQLSNFLCMLIRNWNGLQRVLPQTS</sequence>
<organism evidence="9">
    <name type="scientific">Angiostrongylus costaricensis</name>
    <name type="common">Nematode worm</name>
    <dbReference type="NCBI Taxonomy" id="334426"/>
    <lineage>
        <taxon>Eukaryota</taxon>
        <taxon>Metazoa</taxon>
        <taxon>Ecdysozoa</taxon>
        <taxon>Nematoda</taxon>
        <taxon>Chromadorea</taxon>
        <taxon>Rhabditida</taxon>
        <taxon>Rhabditina</taxon>
        <taxon>Rhabditomorpha</taxon>
        <taxon>Strongyloidea</taxon>
        <taxon>Metastrongylidae</taxon>
        <taxon>Angiostrongylus</taxon>
    </lineage>
</organism>
<gene>
    <name evidence="7" type="ORF">ACOC_LOCUS1535</name>
</gene>
<dbReference type="EMBL" id="UYYA01000234">
    <property type="protein sequence ID" value="VDM53120.1"/>
    <property type="molecule type" value="Genomic_DNA"/>
</dbReference>
<reference evidence="9" key="1">
    <citation type="submission" date="2016-04" db="UniProtKB">
        <authorList>
            <consortium name="WormBaseParasite"/>
        </authorList>
    </citation>
    <scope>IDENTIFICATION</scope>
</reference>